<sequence length="842" mass="94927">MSCYLIKVENGHKVARSITSEEEYKQLRGSNEQKANLRLARAGNDAAKRRLVQFNYSGHYPQGVVKGMKLPSGAFGFDMDEPEAFAKAAKLLLKEPDKYGLLMLERSARQGGHAVFVREKGKTVLENQVRIATMLKCEMDTSAHDINRVYFTTTSDEEDLLFLSPRLFKDEYDEAAVAAEGKVLEERERYGQEELPEGAHKANKHYEPWKEEFKKDSQGVFKGQEFKNSRNSTSATSASAASTSSTASTTAASTTSAAQDNYLGIPYGEIIKKWWQLYNDGQEPMRSNRNTLTFELAVNLRHICGFDRNLLAQIIPCYDGFPEQEKMACINSALNEKITQMPKRLKDVLSAIRQERMKQGNAGGGSAADNEALVNALDEANAKDDLFYYNALPKLPQGIRDSISAVGPALALPVITAICPAIGMLATGVKVSVHGKMNSLNLISYIAGDFASGKGSIDPVIDAWTSEVKEMDKMYQQKEDEWRAKKRAAKNKKEQPEEPKLPVRCLTLNNTVANLAERLANTEGKHAFSFTPEADTVAQKWKSAMSDFSVMLRQAYDGTSYEREARSADAVNVHIDRLLWNVVMCGTPDALYRVVSNYTDGFQSRIIVAKTPDNTFTPLSDNMYVMNERQRDRIIQIAHLLPLMSGEVVLPKLEEKGRKWLEQIRLETMKNDDKVKARQRFRICPTTMRMMTCIMLCKVLETLIQKHGFNGAEKQLKESPDLWKGMLVKTQTPTMLETFNILADYQLDNALYFFRSRIEDAFSSKNYCSQSAYDRSRRGKNDSIFERLDVTFTFEQAEQQSIAVKGASATHETVKQMLKNWKRQGLICVLPDMRYQKVSPTV</sequence>
<dbReference type="Proteomes" id="UP000390763">
    <property type="component" value="Unassembled WGS sequence"/>
</dbReference>
<evidence type="ECO:0000256" key="1">
    <source>
        <dbReference type="SAM" id="MobiDB-lite"/>
    </source>
</evidence>
<dbReference type="InterPro" id="IPR025048">
    <property type="entry name" value="DUF3987"/>
</dbReference>
<evidence type="ECO:0000313" key="2">
    <source>
        <dbReference type="EMBL" id="MQO04910.1"/>
    </source>
</evidence>
<protein>
    <submittedName>
        <fullName evidence="2">DUF3987 domain-containing protein</fullName>
    </submittedName>
</protein>
<feature type="region of interest" description="Disordered" evidence="1">
    <location>
        <begin position="189"/>
        <end position="209"/>
    </location>
</feature>
<dbReference type="RefSeq" id="WP_153093953.1">
    <property type="nucleotide sequence ID" value="NZ_VZBM01000010.1"/>
</dbReference>
<name>A0AB35ZJ94_9BACT</name>
<dbReference type="AlphaFoldDB" id="A0AB35ZJ94"/>
<organism evidence="2 3">
    <name type="scientific">Segatella copri</name>
    <dbReference type="NCBI Taxonomy" id="165179"/>
    <lineage>
        <taxon>Bacteria</taxon>
        <taxon>Pseudomonadati</taxon>
        <taxon>Bacteroidota</taxon>
        <taxon>Bacteroidia</taxon>
        <taxon>Bacteroidales</taxon>
        <taxon>Prevotellaceae</taxon>
        <taxon>Segatella</taxon>
    </lineage>
</organism>
<reference evidence="3" key="1">
    <citation type="submission" date="2019-09" db="EMBL/GenBank/DDBJ databases">
        <title>Distinct polysaccharide growth profiles of human intestinal Prevotella copri isolates.</title>
        <authorList>
            <person name="Fehlner-Peach H."/>
            <person name="Magnabosco C."/>
            <person name="Raghavan V."/>
            <person name="Scher J.U."/>
            <person name="Tett A."/>
            <person name="Cox L.M."/>
            <person name="Gottsegen C."/>
            <person name="Watters A."/>
            <person name="Wiltshire- Gordon J.D."/>
            <person name="Segata N."/>
            <person name="Bonneau R."/>
            <person name="Littman D.R."/>
        </authorList>
    </citation>
    <scope>NUCLEOTIDE SEQUENCE [LARGE SCALE GENOMIC DNA]</scope>
    <source>
        <strain evidence="3">iAK279</strain>
    </source>
</reference>
<evidence type="ECO:0000313" key="3">
    <source>
        <dbReference type="Proteomes" id="UP000390763"/>
    </source>
</evidence>
<gene>
    <name evidence="2" type="ORF">F7D62_12555</name>
</gene>
<comment type="caution">
    <text evidence="2">The sequence shown here is derived from an EMBL/GenBank/DDBJ whole genome shotgun (WGS) entry which is preliminary data.</text>
</comment>
<dbReference type="EMBL" id="VZBT01000097">
    <property type="protein sequence ID" value="MQO04910.1"/>
    <property type="molecule type" value="Genomic_DNA"/>
</dbReference>
<dbReference type="Pfam" id="PF13148">
    <property type="entry name" value="DUF3987"/>
    <property type="match status" value="1"/>
</dbReference>
<feature type="compositionally biased region" description="Low complexity" evidence="1">
    <location>
        <begin position="232"/>
        <end position="255"/>
    </location>
</feature>
<proteinExistence type="predicted"/>
<feature type="region of interest" description="Disordered" evidence="1">
    <location>
        <begin position="225"/>
        <end position="255"/>
    </location>
</feature>
<accession>A0AB35ZJ94</accession>